<keyword evidence="2" id="KW-1185">Reference proteome</keyword>
<accession>A0A4R6RIY7</accession>
<proteinExistence type="predicted"/>
<dbReference type="InterPro" id="IPR010349">
    <property type="entry name" value="Asparaginase_II"/>
</dbReference>
<organism evidence="1 2">
    <name type="scientific">Oharaeibacter diazotrophicus</name>
    <dbReference type="NCBI Taxonomy" id="1920512"/>
    <lineage>
        <taxon>Bacteria</taxon>
        <taxon>Pseudomonadati</taxon>
        <taxon>Pseudomonadota</taxon>
        <taxon>Alphaproteobacteria</taxon>
        <taxon>Hyphomicrobiales</taxon>
        <taxon>Pleomorphomonadaceae</taxon>
        <taxon>Oharaeibacter</taxon>
    </lineage>
</organism>
<dbReference type="Proteomes" id="UP000294547">
    <property type="component" value="Unassembled WGS sequence"/>
</dbReference>
<dbReference type="RefSeq" id="WP_126537291.1">
    <property type="nucleotide sequence ID" value="NZ_BSPM01000008.1"/>
</dbReference>
<gene>
    <name evidence="1" type="ORF">EDD54_0271</name>
</gene>
<dbReference type="EMBL" id="SNXY01000006">
    <property type="protein sequence ID" value="TDP86400.1"/>
    <property type="molecule type" value="Genomic_DNA"/>
</dbReference>
<comment type="caution">
    <text evidence="1">The sequence shown here is derived from an EMBL/GenBank/DDBJ whole genome shotgun (WGS) entry which is preliminary data.</text>
</comment>
<dbReference type="PANTHER" id="PTHR42110">
    <property type="entry name" value="L-ASPARAGINASE, PUTATIVE (AFU_ORTHOLOGUE AFUA_3G11890)-RELATED"/>
    <property type="match status" value="1"/>
</dbReference>
<protein>
    <submittedName>
        <fullName evidence="1">Asparaginase</fullName>
    </submittedName>
</protein>
<evidence type="ECO:0000313" key="1">
    <source>
        <dbReference type="EMBL" id="TDP86400.1"/>
    </source>
</evidence>
<reference evidence="1 2" key="1">
    <citation type="submission" date="2019-03" db="EMBL/GenBank/DDBJ databases">
        <title>Genomic Encyclopedia of Type Strains, Phase IV (KMG-IV): sequencing the most valuable type-strain genomes for metagenomic binning, comparative biology and taxonomic classification.</title>
        <authorList>
            <person name="Goeker M."/>
        </authorList>
    </citation>
    <scope>NUCLEOTIDE SEQUENCE [LARGE SCALE GENOMIC DNA]</scope>
    <source>
        <strain evidence="1 2">DSM 102969</strain>
    </source>
</reference>
<dbReference type="Pfam" id="PF06089">
    <property type="entry name" value="Asparaginase_II"/>
    <property type="match status" value="1"/>
</dbReference>
<dbReference type="PANTHER" id="PTHR42110:SF1">
    <property type="entry name" value="L-ASPARAGINASE, PUTATIVE (AFU_ORTHOLOGUE AFUA_3G11890)-RELATED"/>
    <property type="match status" value="1"/>
</dbReference>
<dbReference type="OrthoDB" id="9780674at2"/>
<evidence type="ECO:0000313" key="2">
    <source>
        <dbReference type="Proteomes" id="UP000294547"/>
    </source>
</evidence>
<dbReference type="AlphaFoldDB" id="A0A4R6RIY7"/>
<name>A0A4R6RIY7_9HYPH</name>
<sequence length="341" mass="35209">MANPVLVDVTRGDVVESRHRGAIAVMDAAGRTVFAVGDVERPAFPRSAVKAFQALPLMESGAADRFGFGDRELALAVSSHNGEEGHVAMARSMLAKAGLDEGCLACGAHWPQREADKARLHRMGAPAGRIHNNCSGKHAGFLCAAVQMGVDPAGYNRPDHPLMREVVAAVEAMTGAAHGADVCGTDGCSIPTFAIPIAAMARGFARFVTGEGLSPERARACTRLRDAAMAEPFMVAGTGRFCTDAMAALGGRTFVKTGAEGVFTAAIPGRGLGLAVKIDDGAARASEAVTAALLIELLGLDADDPARATLDRLAAPEIRSWAGELCGGLRVAADLSAARPD</sequence>